<sequence>MAQVQVQPPMPVSGAPMAISNGVGARQFPSTSLYVGDLETNVTDNQLFELFSQVGQVLFVRVCRDINTHRSLGYAYVNFGNPADGEH</sequence>
<dbReference type="InterPro" id="IPR012677">
    <property type="entry name" value="Nucleotide-bd_a/b_plait_sf"/>
</dbReference>
<evidence type="ECO:0000259" key="2">
    <source>
        <dbReference type="PROSITE" id="PS50102"/>
    </source>
</evidence>
<comment type="caution">
    <text evidence="3">The sequence shown here is derived from an EMBL/GenBank/DDBJ whole genome shotgun (WGS) entry which is preliminary data.</text>
</comment>
<keyword evidence="1" id="KW-0694">RNA-binding</keyword>
<organism evidence="3 4">
    <name type="scientific">Platanthera zijinensis</name>
    <dbReference type="NCBI Taxonomy" id="2320716"/>
    <lineage>
        <taxon>Eukaryota</taxon>
        <taxon>Viridiplantae</taxon>
        <taxon>Streptophyta</taxon>
        <taxon>Embryophyta</taxon>
        <taxon>Tracheophyta</taxon>
        <taxon>Spermatophyta</taxon>
        <taxon>Magnoliopsida</taxon>
        <taxon>Liliopsida</taxon>
        <taxon>Asparagales</taxon>
        <taxon>Orchidaceae</taxon>
        <taxon>Orchidoideae</taxon>
        <taxon>Orchideae</taxon>
        <taxon>Orchidinae</taxon>
        <taxon>Platanthera</taxon>
    </lineage>
</organism>
<dbReference type="PANTHER" id="PTHR15241">
    <property type="entry name" value="TRANSFORMER-2-RELATED"/>
    <property type="match status" value="1"/>
</dbReference>
<gene>
    <name evidence="3" type="primary">PAB2</name>
    <name evidence="3" type="ORF">KSP39_PZI002532</name>
</gene>
<dbReference type="InterPro" id="IPR035979">
    <property type="entry name" value="RBD_domain_sf"/>
</dbReference>
<feature type="domain" description="RRM" evidence="2">
    <location>
        <begin position="31"/>
        <end position="87"/>
    </location>
</feature>
<dbReference type="Proteomes" id="UP001418222">
    <property type="component" value="Unassembled WGS sequence"/>
</dbReference>
<protein>
    <submittedName>
        <fullName evidence="3">Polyadenylate-binding protein 2</fullName>
    </submittedName>
</protein>
<dbReference type="AlphaFoldDB" id="A0AAP0C158"/>
<evidence type="ECO:0000313" key="3">
    <source>
        <dbReference type="EMBL" id="KAK8954792.1"/>
    </source>
</evidence>
<dbReference type="InterPro" id="IPR000504">
    <property type="entry name" value="RRM_dom"/>
</dbReference>
<dbReference type="SUPFAM" id="SSF54928">
    <property type="entry name" value="RNA-binding domain, RBD"/>
    <property type="match status" value="1"/>
</dbReference>
<reference evidence="3 4" key="1">
    <citation type="journal article" date="2022" name="Nat. Plants">
        <title>Genomes of leafy and leafless Platanthera orchids illuminate the evolution of mycoheterotrophy.</title>
        <authorList>
            <person name="Li M.H."/>
            <person name="Liu K.W."/>
            <person name="Li Z."/>
            <person name="Lu H.C."/>
            <person name="Ye Q.L."/>
            <person name="Zhang D."/>
            <person name="Wang J.Y."/>
            <person name="Li Y.F."/>
            <person name="Zhong Z.M."/>
            <person name="Liu X."/>
            <person name="Yu X."/>
            <person name="Liu D.K."/>
            <person name="Tu X.D."/>
            <person name="Liu B."/>
            <person name="Hao Y."/>
            <person name="Liao X.Y."/>
            <person name="Jiang Y.T."/>
            <person name="Sun W.H."/>
            <person name="Chen J."/>
            <person name="Chen Y.Q."/>
            <person name="Ai Y."/>
            <person name="Zhai J.W."/>
            <person name="Wu S.S."/>
            <person name="Zhou Z."/>
            <person name="Hsiao Y.Y."/>
            <person name="Wu W.L."/>
            <person name="Chen Y.Y."/>
            <person name="Lin Y.F."/>
            <person name="Hsu J.L."/>
            <person name="Li C.Y."/>
            <person name="Wang Z.W."/>
            <person name="Zhao X."/>
            <person name="Zhong W.Y."/>
            <person name="Ma X.K."/>
            <person name="Ma L."/>
            <person name="Huang J."/>
            <person name="Chen G.Z."/>
            <person name="Huang M.Z."/>
            <person name="Huang L."/>
            <person name="Peng D.H."/>
            <person name="Luo Y.B."/>
            <person name="Zou S.Q."/>
            <person name="Chen S.P."/>
            <person name="Lan S."/>
            <person name="Tsai W.C."/>
            <person name="Van de Peer Y."/>
            <person name="Liu Z.J."/>
        </authorList>
    </citation>
    <scope>NUCLEOTIDE SEQUENCE [LARGE SCALE GENOMIC DNA]</scope>
    <source>
        <strain evidence="3">Lor287</strain>
    </source>
</reference>
<evidence type="ECO:0000313" key="4">
    <source>
        <dbReference type="Proteomes" id="UP001418222"/>
    </source>
</evidence>
<proteinExistence type="predicted"/>
<dbReference type="EMBL" id="JBBWWQ010000002">
    <property type="protein sequence ID" value="KAK8954792.1"/>
    <property type="molecule type" value="Genomic_DNA"/>
</dbReference>
<dbReference type="Gene3D" id="3.30.70.330">
    <property type="match status" value="1"/>
</dbReference>
<dbReference type="GO" id="GO:0003723">
    <property type="term" value="F:RNA binding"/>
    <property type="evidence" value="ECO:0007669"/>
    <property type="project" value="UniProtKB-UniRule"/>
</dbReference>
<dbReference type="PROSITE" id="PS50102">
    <property type="entry name" value="RRM"/>
    <property type="match status" value="1"/>
</dbReference>
<keyword evidence="4" id="KW-1185">Reference proteome</keyword>
<dbReference type="PANTHER" id="PTHR15241:SF304">
    <property type="entry name" value="RRM DOMAIN-CONTAINING PROTEIN"/>
    <property type="match status" value="1"/>
</dbReference>
<dbReference type="Pfam" id="PF00076">
    <property type="entry name" value="RRM_1"/>
    <property type="match status" value="1"/>
</dbReference>
<name>A0AAP0C158_9ASPA</name>
<accession>A0AAP0C158</accession>
<evidence type="ECO:0000256" key="1">
    <source>
        <dbReference type="PROSITE-ProRule" id="PRU00176"/>
    </source>
</evidence>